<comment type="caution">
    <text evidence="1">The sequence shown here is derived from an EMBL/GenBank/DDBJ whole genome shotgun (WGS) entry which is preliminary data.</text>
</comment>
<sequence>MRQQEPFRAGLTRPGQPFSGDFYSVRNLGIQGDYLAEISFVYASLGLGDSWIPPIVEIKGIRIPKKEKEVKKDSVIIKNIIAEKEWNISVNINLMSGDIMEIQCFL</sequence>
<proteinExistence type="predicted"/>
<reference evidence="1" key="1">
    <citation type="journal article" date="2015" name="Nature">
        <title>Complex archaea that bridge the gap between prokaryotes and eukaryotes.</title>
        <authorList>
            <person name="Spang A."/>
            <person name="Saw J.H."/>
            <person name="Jorgensen S.L."/>
            <person name="Zaremba-Niedzwiedzka K."/>
            <person name="Martijn J."/>
            <person name="Lind A.E."/>
            <person name="van Eijk R."/>
            <person name="Schleper C."/>
            <person name="Guy L."/>
            <person name="Ettema T.J."/>
        </authorList>
    </citation>
    <scope>NUCLEOTIDE SEQUENCE</scope>
</reference>
<protein>
    <submittedName>
        <fullName evidence="1">Uncharacterized protein</fullName>
    </submittedName>
</protein>
<gene>
    <name evidence="1" type="ORF">LCGC14_2363320</name>
</gene>
<name>A0A0F9C5U4_9ZZZZ</name>
<accession>A0A0F9C5U4</accession>
<organism evidence="1">
    <name type="scientific">marine sediment metagenome</name>
    <dbReference type="NCBI Taxonomy" id="412755"/>
    <lineage>
        <taxon>unclassified sequences</taxon>
        <taxon>metagenomes</taxon>
        <taxon>ecological metagenomes</taxon>
    </lineage>
</organism>
<dbReference type="EMBL" id="LAZR01034674">
    <property type="protein sequence ID" value="KKL44673.1"/>
    <property type="molecule type" value="Genomic_DNA"/>
</dbReference>
<evidence type="ECO:0000313" key="1">
    <source>
        <dbReference type="EMBL" id="KKL44673.1"/>
    </source>
</evidence>
<dbReference type="AlphaFoldDB" id="A0A0F9C5U4"/>